<reference evidence="6" key="1">
    <citation type="submission" date="2013-11" db="EMBL/GenBank/DDBJ databases">
        <title>The Genome Sequence of Phytophthora parasitica IAC_01/95.</title>
        <authorList>
            <consortium name="The Broad Institute Genomics Platform"/>
            <person name="Russ C."/>
            <person name="Tyler B."/>
            <person name="Panabieres F."/>
            <person name="Shan W."/>
            <person name="Tripathy S."/>
            <person name="Grunwald N."/>
            <person name="Machado M."/>
            <person name="Johnson C.S."/>
            <person name="Arredondo F."/>
            <person name="Hong C."/>
            <person name="Coffey M."/>
            <person name="Young S.K."/>
            <person name="Zeng Q."/>
            <person name="Gargeya S."/>
            <person name="Fitzgerald M."/>
            <person name="Abouelleil A."/>
            <person name="Alvarado L."/>
            <person name="Chapman S.B."/>
            <person name="Gainer-Dewar J."/>
            <person name="Goldberg J."/>
            <person name="Griggs A."/>
            <person name="Gujja S."/>
            <person name="Hansen M."/>
            <person name="Howarth C."/>
            <person name="Imamovic A."/>
            <person name="Ireland A."/>
            <person name="Larimer J."/>
            <person name="McCowan C."/>
            <person name="Murphy C."/>
            <person name="Pearson M."/>
            <person name="Poon T.W."/>
            <person name="Priest M."/>
            <person name="Roberts A."/>
            <person name="Saif S."/>
            <person name="Shea T."/>
            <person name="Sykes S."/>
            <person name="Wortman J."/>
            <person name="Nusbaum C."/>
            <person name="Birren B."/>
        </authorList>
    </citation>
    <scope>NUCLEOTIDE SEQUENCE [LARGE SCALE GENOMIC DNA]</scope>
    <source>
        <strain evidence="6">IAC_01/95</strain>
    </source>
</reference>
<organism evidence="6">
    <name type="scientific">Phytophthora nicotianae</name>
    <name type="common">Potato buckeye rot agent</name>
    <name type="synonym">Phytophthora parasitica</name>
    <dbReference type="NCBI Taxonomy" id="4792"/>
    <lineage>
        <taxon>Eukaryota</taxon>
        <taxon>Sar</taxon>
        <taxon>Stramenopiles</taxon>
        <taxon>Oomycota</taxon>
        <taxon>Peronosporomycetes</taxon>
        <taxon>Peronosporales</taxon>
        <taxon>Peronosporaceae</taxon>
        <taxon>Phytophthora</taxon>
    </lineage>
</organism>
<dbReference type="SUPFAM" id="SSF56112">
    <property type="entry name" value="Protein kinase-like (PK-like)"/>
    <property type="match status" value="1"/>
</dbReference>
<evidence type="ECO:0000259" key="5">
    <source>
        <dbReference type="PROSITE" id="PS50011"/>
    </source>
</evidence>
<keyword evidence="1" id="KW-0808">Transferase</keyword>
<proteinExistence type="predicted"/>
<dbReference type="InterPro" id="IPR008271">
    <property type="entry name" value="Ser/Thr_kinase_AS"/>
</dbReference>
<dbReference type="InterPro" id="IPR051681">
    <property type="entry name" value="Ser/Thr_Kinases-Pseudokinases"/>
</dbReference>
<dbReference type="PROSITE" id="PS00108">
    <property type="entry name" value="PROTEIN_KINASE_ST"/>
    <property type="match status" value="1"/>
</dbReference>
<dbReference type="Proteomes" id="UP000054532">
    <property type="component" value="Unassembled WGS sequence"/>
</dbReference>
<protein>
    <submittedName>
        <fullName evidence="6">TKL protein kinase</fullName>
    </submittedName>
</protein>
<keyword evidence="4" id="KW-0067">ATP-binding</keyword>
<evidence type="ECO:0000313" key="6">
    <source>
        <dbReference type="EMBL" id="ETM42931.1"/>
    </source>
</evidence>
<keyword evidence="3 6" id="KW-0418">Kinase</keyword>
<sequence>MGGGGQALHDALGGAAVLGAQLRHPNITLFFKMDTYKGSLCLVNEYCSRGPLRDVLRANLIEWHTKVRLAFEAAKGLALLHSREPTYLHRDLKAPNILVTTDMTAKITDFGIARIATGFTVKKQHNSRKFSGAQSLQSLQSIAESVVIVDNAASEVMTTFAGTWRWNAPEIMKSPNECRFNRETDMCSFGVVQWGILTNGAAPFRAPEEL</sequence>
<dbReference type="Gene3D" id="1.10.510.10">
    <property type="entry name" value="Transferase(Phosphotransferase) domain 1"/>
    <property type="match status" value="1"/>
</dbReference>
<keyword evidence="2" id="KW-0547">Nucleotide-binding</keyword>
<evidence type="ECO:0000256" key="3">
    <source>
        <dbReference type="ARBA" id="ARBA00022777"/>
    </source>
</evidence>
<dbReference type="PANTHER" id="PTHR44329:SF288">
    <property type="entry name" value="MITOGEN-ACTIVATED PROTEIN KINASE KINASE KINASE 20"/>
    <property type="match status" value="1"/>
</dbReference>
<dbReference type="GO" id="GO:0004674">
    <property type="term" value="F:protein serine/threonine kinase activity"/>
    <property type="evidence" value="ECO:0007669"/>
    <property type="project" value="TreeGrafter"/>
</dbReference>
<evidence type="ECO:0000256" key="1">
    <source>
        <dbReference type="ARBA" id="ARBA00022679"/>
    </source>
</evidence>
<dbReference type="InterPro" id="IPR000719">
    <property type="entry name" value="Prot_kinase_dom"/>
</dbReference>
<dbReference type="PANTHER" id="PTHR44329">
    <property type="entry name" value="SERINE/THREONINE-PROTEIN KINASE TNNI3K-RELATED"/>
    <property type="match status" value="1"/>
</dbReference>
<dbReference type="PROSITE" id="PS50011">
    <property type="entry name" value="PROTEIN_KINASE_DOM"/>
    <property type="match status" value="1"/>
</dbReference>
<gene>
    <name evidence="6" type="ORF">L914_11490</name>
</gene>
<accession>W2N2W1</accession>
<feature type="domain" description="Protein kinase" evidence="5">
    <location>
        <begin position="1"/>
        <end position="210"/>
    </location>
</feature>
<dbReference type="SMART" id="SM00220">
    <property type="entry name" value="S_TKc"/>
    <property type="match status" value="1"/>
</dbReference>
<dbReference type="Pfam" id="PF00069">
    <property type="entry name" value="Pkinase"/>
    <property type="match status" value="1"/>
</dbReference>
<dbReference type="GO" id="GO:0005524">
    <property type="term" value="F:ATP binding"/>
    <property type="evidence" value="ECO:0007669"/>
    <property type="project" value="UniProtKB-KW"/>
</dbReference>
<name>W2N2W1_PHYNI</name>
<dbReference type="AlphaFoldDB" id="W2N2W1"/>
<dbReference type="EMBL" id="KI693693">
    <property type="protein sequence ID" value="ETM42931.1"/>
    <property type="molecule type" value="Genomic_DNA"/>
</dbReference>
<evidence type="ECO:0000256" key="4">
    <source>
        <dbReference type="ARBA" id="ARBA00022840"/>
    </source>
</evidence>
<dbReference type="InterPro" id="IPR011009">
    <property type="entry name" value="Kinase-like_dom_sf"/>
</dbReference>
<evidence type="ECO:0000256" key="2">
    <source>
        <dbReference type="ARBA" id="ARBA00022741"/>
    </source>
</evidence>
<dbReference type="VEuPathDB" id="FungiDB:PPTG_23340"/>